<dbReference type="Proteomes" id="UP000038802">
    <property type="component" value="Unassembled WGS sequence"/>
</dbReference>
<reference evidence="3" key="1">
    <citation type="submission" date="2015-03" db="EMBL/GenBank/DDBJ databases">
        <authorList>
            <person name="Murphy D."/>
        </authorList>
    </citation>
    <scope>NUCLEOTIDE SEQUENCE [LARGE SCALE GENOMIC DNA]</scope>
    <source>
        <strain evidence="3">K00500041</strain>
    </source>
</reference>
<sequence>MRSPRGATHPRGEASTRMAGSRVTAAKNDTAIPIARAGPTVENTPSLANLMPRKVIPTVAADAAITFPTDIIARWTARSGCSPSRTYS</sequence>
<reference evidence="4 5" key="2">
    <citation type="submission" date="2015-03" db="EMBL/GenBank/DDBJ databases">
        <authorList>
            <consortium name="Pathogen Informatics"/>
        </authorList>
    </citation>
    <scope>NUCLEOTIDE SEQUENCE [LARGE SCALE GENOMIC DNA]</scope>
    <source>
        <strain evidence="2 5">D00501624</strain>
        <strain evidence="4">K00500041</strain>
    </source>
</reference>
<accession>A0A0T9Z5I0</accession>
<protein>
    <submittedName>
        <fullName evidence="3">Uncharacterized protein</fullName>
    </submittedName>
</protein>
<dbReference type="EMBL" id="CQQC01002662">
    <property type="protein sequence ID" value="CNX06543.1"/>
    <property type="molecule type" value="Genomic_DNA"/>
</dbReference>
<evidence type="ECO:0000313" key="4">
    <source>
        <dbReference type="Proteomes" id="UP000038802"/>
    </source>
</evidence>
<name>A0A0T9Z5I0_MYCTX</name>
<organism evidence="3 4">
    <name type="scientific">Mycobacterium tuberculosis</name>
    <dbReference type="NCBI Taxonomy" id="1773"/>
    <lineage>
        <taxon>Bacteria</taxon>
        <taxon>Bacillati</taxon>
        <taxon>Actinomycetota</taxon>
        <taxon>Actinomycetes</taxon>
        <taxon>Mycobacteriales</taxon>
        <taxon>Mycobacteriaceae</taxon>
        <taxon>Mycobacterium</taxon>
        <taxon>Mycobacterium tuberculosis complex</taxon>
    </lineage>
</organism>
<dbReference type="EMBL" id="CSAE01000302">
    <property type="protein sequence ID" value="COW06167.1"/>
    <property type="molecule type" value="Genomic_DNA"/>
</dbReference>
<evidence type="ECO:0000256" key="1">
    <source>
        <dbReference type="SAM" id="MobiDB-lite"/>
    </source>
</evidence>
<evidence type="ECO:0000313" key="5">
    <source>
        <dbReference type="Proteomes" id="UP000039217"/>
    </source>
</evidence>
<evidence type="ECO:0000313" key="3">
    <source>
        <dbReference type="EMBL" id="COW06167.1"/>
    </source>
</evidence>
<evidence type="ECO:0000313" key="2">
    <source>
        <dbReference type="EMBL" id="CNX06543.1"/>
    </source>
</evidence>
<dbReference type="Proteomes" id="UP000039217">
    <property type="component" value="Unassembled WGS sequence"/>
</dbReference>
<dbReference type="AlphaFoldDB" id="A0A0T9Z5I0"/>
<proteinExistence type="predicted"/>
<gene>
    <name evidence="2" type="ORF">ERS007661_04442</name>
    <name evidence="3" type="ORF">ERS007703_02655</name>
</gene>
<feature type="region of interest" description="Disordered" evidence="1">
    <location>
        <begin position="1"/>
        <end position="27"/>
    </location>
</feature>